<evidence type="ECO:0008006" key="4">
    <source>
        <dbReference type="Google" id="ProtNLM"/>
    </source>
</evidence>
<protein>
    <recommendedName>
        <fullName evidence="4">EpsG family protein</fullName>
    </recommendedName>
</protein>
<feature type="transmembrane region" description="Helical" evidence="1">
    <location>
        <begin position="276"/>
        <end position="294"/>
    </location>
</feature>
<evidence type="ECO:0000313" key="3">
    <source>
        <dbReference type="Proteomes" id="UP000255515"/>
    </source>
</evidence>
<dbReference type="EMBL" id="UFTJ01000003">
    <property type="protein sequence ID" value="SUV52960.1"/>
    <property type="molecule type" value="Genomic_DNA"/>
</dbReference>
<dbReference type="Pfam" id="PF14897">
    <property type="entry name" value="EpsG"/>
    <property type="match status" value="1"/>
</dbReference>
<feature type="transmembrane region" description="Helical" evidence="1">
    <location>
        <begin position="167"/>
        <end position="188"/>
    </location>
</feature>
<dbReference type="RefSeq" id="WP_002687806.1">
    <property type="nucleotide sequence ID" value="NZ_UFTJ01000003.1"/>
</dbReference>
<name>A0A380ZZI3_9FLAO</name>
<keyword evidence="1" id="KW-0472">Membrane</keyword>
<dbReference type="InterPro" id="IPR049458">
    <property type="entry name" value="EpsG-like"/>
</dbReference>
<reference evidence="2 3" key="1">
    <citation type="submission" date="2018-06" db="EMBL/GenBank/DDBJ databases">
        <authorList>
            <consortium name="Pathogen Informatics"/>
            <person name="Doyle S."/>
        </authorList>
    </citation>
    <scope>NUCLEOTIDE SEQUENCE [LARGE SCALE GENOMIC DNA]</scope>
    <source>
        <strain evidence="2 3">NCTC11661</strain>
    </source>
</reference>
<feature type="transmembrane region" description="Helical" evidence="1">
    <location>
        <begin position="200"/>
        <end position="221"/>
    </location>
</feature>
<sequence length="388" mass="46652">MVYTILLLLLLFGIFHFEKRQNIFFDKAYYILLFVLFTLMTGLRYKVGGDALMYEEYYAHMPSLQWFQFGLKETFLGYQPLYILFVAICKEFSPDYYFYQLVHSVLVNSVLFWFIYTHSRKGKYSVLLVLYVFLFYFYFTFDIQREILAICCFLLGFNFFIKGKWWAYYLFAILAFLFHISATILLLLPLFKLVKFNSRIALIIILVTLPLVFTKQIVANLLSFLFFTDAMKNKAEAYGEYGFSIVGVLSFYFTKVIVILPFMFSSIIEKYKQWHWLFMYILVFSIFSQIFVGMERLLNYMYIPYIILIIKIVKDLKLSGEFSFRNKFAVAMVYVSFFFVLLYKIPMDWGVTDRAKYQEVFFPYSSVFDKEENPERERFMIELWKRTN</sequence>
<accession>A0A380ZZI3</accession>
<feature type="transmembrane region" description="Helical" evidence="1">
    <location>
        <begin position="96"/>
        <end position="116"/>
    </location>
</feature>
<feature type="transmembrane region" description="Helical" evidence="1">
    <location>
        <begin position="146"/>
        <end position="161"/>
    </location>
</feature>
<proteinExistence type="predicted"/>
<evidence type="ECO:0000313" key="2">
    <source>
        <dbReference type="EMBL" id="SUV52960.1"/>
    </source>
</evidence>
<evidence type="ECO:0000256" key="1">
    <source>
        <dbReference type="SAM" id="Phobius"/>
    </source>
</evidence>
<feature type="transmembrane region" description="Helical" evidence="1">
    <location>
        <begin position="122"/>
        <end position="139"/>
    </location>
</feature>
<feature type="transmembrane region" description="Helical" evidence="1">
    <location>
        <begin position="27"/>
        <end position="45"/>
    </location>
</feature>
<dbReference type="Proteomes" id="UP000255515">
    <property type="component" value="Unassembled WGS sequence"/>
</dbReference>
<organism evidence="2 3">
    <name type="scientific">Bergeyella zoohelcum</name>
    <dbReference type="NCBI Taxonomy" id="1015"/>
    <lineage>
        <taxon>Bacteria</taxon>
        <taxon>Pseudomonadati</taxon>
        <taxon>Bacteroidota</taxon>
        <taxon>Flavobacteriia</taxon>
        <taxon>Flavobacteriales</taxon>
        <taxon>Weeksellaceae</taxon>
        <taxon>Bergeyella</taxon>
    </lineage>
</organism>
<feature type="transmembrane region" description="Helical" evidence="1">
    <location>
        <begin position="328"/>
        <end position="345"/>
    </location>
</feature>
<feature type="transmembrane region" description="Helical" evidence="1">
    <location>
        <begin position="300"/>
        <end position="316"/>
    </location>
</feature>
<gene>
    <name evidence="2" type="ORF">NCTC11661_02107</name>
</gene>
<feature type="transmembrane region" description="Helical" evidence="1">
    <location>
        <begin position="241"/>
        <end position="264"/>
    </location>
</feature>
<dbReference type="AlphaFoldDB" id="A0A380ZZI3"/>
<keyword evidence="1" id="KW-0812">Transmembrane</keyword>
<keyword evidence="1" id="KW-1133">Transmembrane helix</keyword>